<accession>A0A1K2HPP9</accession>
<organism evidence="6 7">
    <name type="scientific">Chitinimonas taiwanensis DSM 18899</name>
    <dbReference type="NCBI Taxonomy" id="1121279"/>
    <lineage>
        <taxon>Bacteria</taxon>
        <taxon>Pseudomonadati</taxon>
        <taxon>Pseudomonadota</taxon>
        <taxon>Betaproteobacteria</taxon>
        <taxon>Neisseriales</taxon>
        <taxon>Chitinibacteraceae</taxon>
        <taxon>Chitinimonas</taxon>
    </lineage>
</organism>
<protein>
    <submittedName>
        <fullName evidence="6">Selenocysteine lyase/Cysteine desulfurase</fullName>
    </submittedName>
</protein>
<evidence type="ECO:0000256" key="2">
    <source>
        <dbReference type="ARBA" id="ARBA00022898"/>
    </source>
</evidence>
<dbReference type="InterPro" id="IPR000192">
    <property type="entry name" value="Aminotrans_V_dom"/>
</dbReference>
<gene>
    <name evidence="6" type="ORF">SAMN02745887_03157</name>
</gene>
<dbReference type="InterPro" id="IPR015421">
    <property type="entry name" value="PyrdxlP-dep_Trfase_major"/>
</dbReference>
<name>A0A1K2HPP9_9NEIS</name>
<dbReference type="AlphaFoldDB" id="A0A1K2HPP9"/>
<comment type="similarity">
    <text evidence="3">Belongs to the class-V pyridoxal-phosphate-dependent aminotransferase family.</text>
</comment>
<feature type="domain" description="Aminotransferase class V" evidence="5">
    <location>
        <begin position="8"/>
        <end position="367"/>
    </location>
</feature>
<dbReference type="PROSITE" id="PS00595">
    <property type="entry name" value="AA_TRANSFER_CLASS_5"/>
    <property type="match status" value="1"/>
</dbReference>
<evidence type="ECO:0000259" key="5">
    <source>
        <dbReference type="Pfam" id="PF00266"/>
    </source>
</evidence>
<dbReference type="PANTHER" id="PTHR43586:SF24">
    <property type="entry name" value="BLR4730 PROTEIN"/>
    <property type="match status" value="1"/>
</dbReference>
<reference evidence="6 7" key="1">
    <citation type="submission" date="2016-11" db="EMBL/GenBank/DDBJ databases">
        <authorList>
            <person name="Jaros S."/>
            <person name="Januszkiewicz K."/>
            <person name="Wedrychowicz H."/>
        </authorList>
    </citation>
    <scope>NUCLEOTIDE SEQUENCE [LARGE SCALE GENOMIC DNA]</scope>
    <source>
        <strain evidence="6 7">DSM 18899</strain>
    </source>
</reference>
<dbReference type="EMBL" id="FPKR01000013">
    <property type="protein sequence ID" value="SFZ78735.1"/>
    <property type="molecule type" value="Genomic_DNA"/>
</dbReference>
<dbReference type="PANTHER" id="PTHR43586">
    <property type="entry name" value="CYSTEINE DESULFURASE"/>
    <property type="match status" value="1"/>
</dbReference>
<dbReference type="InterPro" id="IPR015424">
    <property type="entry name" value="PyrdxlP-dep_Trfase"/>
</dbReference>
<evidence type="ECO:0000256" key="1">
    <source>
        <dbReference type="ARBA" id="ARBA00001933"/>
    </source>
</evidence>
<dbReference type="RefSeq" id="WP_072429645.1">
    <property type="nucleotide sequence ID" value="NZ_FPKR01000013.1"/>
</dbReference>
<sequence>MEAPIHLNTAGAGLPADVVSRSMCHYLQQEAQRGAYETELAHAEILEHGVYQSIAQLIGAQASDIALFDSATRAWHGLLRLCRFGPADRVWVTPYEYAGNLIALINWQRQYGFQLEVIPLDPHGDIDLAWMRRHLDDAVALISVVHVPSGCGTVSPLHEIATLVAGRRCWFVVDACQSVGQIPIDIRSLGCDVLTAAGRKFLRGPRGTAFAYLSPRFRAAVPPDFCDLHVAQVQGLHGYRVAPHSARIYELAERNMAAVVGLHAAVQYHLGRDTRNAEAVFAQLMQGLAKVPDTRLIAPGTRQQGIISFQHRKRPAGEIVDRLRARGFNSWVMTGHHTPILMEALGVDTAVRLSVHYYNSSEQIEQLLRVIPEVLA</sequence>
<dbReference type="GO" id="GO:0016829">
    <property type="term" value="F:lyase activity"/>
    <property type="evidence" value="ECO:0007669"/>
    <property type="project" value="UniProtKB-KW"/>
</dbReference>
<keyword evidence="6" id="KW-0456">Lyase</keyword>
<dbReference type="OrthoDB" id="9764293at2"/>
<comment type="cofactor">
    <cofactor evidence="1 4">
        <name>pyridoxal 5'-phosphate</name>
        <dbReference type="ChEBI" id="CHEBI:597326"/>
    </cofactor>
</comment>
<dbReference type="InterPro" id="IPR015422">
    <property type="entry name" value="PyrdxlP-dep_Trfase_small"/>
</dbReference>
<dbReference type="Gene3D" id="3.40.640.10">
    <property type="entry name" value="Type I PLP-dependent aspartate aminotransferase-like (Major domain)"/>
    <property type="match status" value="1"/>
</dbReference>
<evidence type="ECO:0000256" key="4">
    <source>
        <dbReference type="RuleBase" id="RU004504"/>
    </source>
</evidence>
<evidence type="ECO:0000313" key="7">
    <source>
        <dbReference type="Proteomes" id="UP000186513"/>
    </source>
</evidence>
<dbReference type="Proteomes" id="UP000186513">
    <property type="component" value="Unassembled WGS sequence"/>
</dbReference>
<evidence type="ECO:0000313" key="6">
    <source>
        <dbReference type="EMBL" id="SFZ78735.1"/>
    </source>
</evidence>
<dbReference type="STRING" id="1121279.SAMN02745887_03157"/>
<evidence type="ECO:0000256" key="3">
    <source>
        <dbReference type="RuleBase" id="RU004075"/>
    </source>
</evidence>
<dbReference type="Gene3D" id="3.90.1150.10">
    <property type="entry name" value="Aspartate Aminotransferase, domain 1"/>
    <property type="match status" value="1"/>
</dbReference>
<proteinExistence type="inferred from homology"/>
<dbReference type="SUPFAM" id="SSF53383">
    <property type="entry name" value="PLP-dependent transferases"/>
    <property type="match status" value="1"/>
</dbReference>
<dbReference type="InterPro" id="IPR020578">
    <property type="entry name" value="Aminotrans_V_PyrdxlP_BS"/>
</dbReference>
<dbReference type="Pfam" id="PF00266">
    <property type="entry name" value="Aminotran_5"/>
    <property type="match status" value="1"/>
</dbReference>
<keyword evidence="7" id="KW-1185">Reference proteome</keyword>
<keyword evidence="2" id="KW-0663">Pyridoxal phosphate</keyword>